<proteinExistence type="predicted"/>
<gene>
    <name evidence="1" type="ORF">DFE_1151</name>
</gene>
<dbReference type="InterPro" id="IPR003787">
    <property type="entry name" value="Sulphur_relay_DsrE/F-like"/>
</dbReference>
<dbReference type="InterPro" id="IPR027396">
    <property type="entry name" value="DsrEFH-like"/>
</dbReference>
<evidence type="ECO:0000313" key="1">
    <source>
        <dbReference type="EMBL" id="BBD07877.1"/>
    </source>
</evidence>
<dbReference type="SUPFAM" id="SSF75169">
    <property type="entry name" value="DsrEFH-like"/>
    <property type="match status" value="1"/>
</dbReference>
<dbReference type="AlphaFoldDB" id="A0A2Z6AXA1"/>
<sequence>MKKVALFAFNGELLCFVHVMLNALDMQEKGYDVRLVFEGASVKLIPELAQTENMFHKLYLKLKESGVVEGACKACSHKLEVADAVKAEGIAMIGEMMGHPAISEYMDQGYEVITF</sequence>
<dbReference type="OrthoDB" id="9807925at2"/>
<protein>
    <submittedName>
        <fullName evidence="1">Cytoplasmic protein</fullName>
    </submittedName>
</protein>
<dbReference type="EMBL" id="AP017378">
    <property type="protein sequence ID" value="BBD07877.1"/>
    <property type="molecule type" value="Genomic_DNA"/>
</dbReference>
<dbReference type="Pfam" id="PF02635">
    <property type="entry name" value="DsrE"/>
    <property type="match status" value="1"/>
</dbReference>
<reference evidence="1 2" key="1">
    <citation type="journal article" date="2018" name="Sci. Adv.">
        <title>Multi-heme cytochromes provide a pathway for survival in energy-limited environments.</title>
        <authorList>
            <person name="Deng X."/>
            <person name="Dohmae N."/>
            <person name="Nealson K.H."/>
            <person name="Hashimoto K."/>
            <person name="Okamoto A."/>
        </authorList>
    </citation>
    <scope>NUCLEOTIDE SEQUENCE [LARGE SCALE GENOMIC DNA]</scope>
    <source>
        <strain evidence="1 2">IS5</strain>
    </source>
</reference>
<evidence type="ECO:0000313" key="2">
    <source>
        <dbReference type="Proteomes" id="UP000269883"/>
    </source>
</evidence>
<dbReference type="RefSeq" id="WP_126377505.1">
    <property type="nucleotide sequence ID" value="NZ_AP017378.1"/>
</dbReference>
<accession>A0A2Z6AXA1</accession>
<name>A0A2Z6AXA1_9BACT</name>
<organism evidence="1 2">
    <name type="scientific">Desulfovibrio ferrophilus</name>
    <dbReference type="NCBI Taxonomy" id="241368"/>
    <lineage>
        <taxon>Bacteria</taxon>
        <taxon>Pseudomonadati</taxon>
        <taxon>Thermodesulfobacteriota</taxon>
        <taxon>Desulfovibrionia</taxon>
        <taxon>Desulfovibrionales</taxon>
        <taxon>Desulfovibrionaceae</taxon>
        <taxon>Desulfovibrio</taxon>
    </lineage>
</organism>
<dbReference type="Proteomes" id="UP000269883">
    <property type="component" value="Chromosome"/>
</dbReference>
<keyword evidence="2" id="KW-1185">Reference proteome</keyword>
<dbReference type="KEGG" id="dfl:DFE_1151"/>
<dbReference type="Gene3D" id="3.40.1260.10">
    <property type="entry name" value="DsrEFH-like"/>
    <property type="match status" value="1"/>
</dbReference>